<keyword evidence="1" id="KW-0812">Transmembrane</keyword>
<evidence type="ECO:0000313" key="3">
    <source>
        <dbReference type="Proteomes" id="UP000266673"/>
    </source>
</evidence>
<dbReference type="EMBL" id="QKWP01000607">
    <property type="protein sequence ID" value="RIB17412.1"/>
    <property type="molecule type" value="Genomic_DNA"/>
</dbReference>
<name>A0A397V5V0_9GLOM</name>
<keyword evidence="3" id="KW-1185">Reference proteome</keyword>
<evidence type="ECO:0000256" key="1">
    <source>
        <dbReference type="SAM" id="Phobius"/>
    </source>
</evidence>
<accession>A0A397V5V0</accession>
<sequence>MLYLSLQGNFHIFQSYSMFVLGSLVRLYFLDQSLIILSNIRETFHIFLVYNKFFLDVLTRLYFSNQFLVIQTKFPKIL</sequence>
<proteinExistence type="predicted"/>
<reference evidence="2 3" key="1">
    <citation type="submission" date="2018-06" db="EMBL/GenBank/DDBJ databases">
        <title>Comparative genomics reveals the genomic features of Rhizophagus irregularis, R. cerebriforme, R. diaphanum and Gigaspora rosea, and their symbiotic lifestyle signature.</title>
        <authorList>
            <person name="Morin E."/>
            <person name="San Clemente H."/>
            <person name="Chen E.C.H."/>
            <person name="De La Providencia I."/>
            <person name="Hainaut M."/>
            <person name="Kuo A."/>
            <person name="Kohler A."/>
            <person name="Murat C."/>
            <person name="Tang N."/>
            <person name="Roy S."/>
            <person name="Loubradou J."/>
            <person name="Henrissat B."/>
            <person name="Grigoriev I.V."/>
            <person name="Corradi N."/>
            <person name="Roux C."/>
            <person name="Martin F.M."/>
        </authorList>
    </citation>
    <scope>NUCLEOTIDE SEQUENCE [LARGE SCALE GENOMIC DNA]</scope>
    <source>
        <strain evidence="2 3">DAOM 194757</strain>
    </source>
</reference>
<organism evidence="2 3">
    <name type="scientific">Gigaspora rosea</name>
    <dbReference type="NCBI Taxonomy" id="44941"/>
    <lineage>
        <taxon>Eukaryota</taxon>
        <taxon>Fungi</taxon>
        <taxon>Fungi incertae sedis</taxon>
        <taxon>Mucoromycota</taxon>
        <taxon>Glomeromycotina</taxon>
        <taxon>Glomeromycetes</taxon>
        <taxon>Diversisporales</taxon>
        <taxon>Gigasporaceae</taxon>
        <taxon>Gigaspora</taxon>
    </lineage>
</organism>
<dbReference type="Proteomes" id="UP000266673">
    <property type="component" value="Unassembled WGS sequence"/>
</dbReference>
<dbReference type="AlphaFoldDB" id="A0A397V5V0"/>
<protein>
    <submittedName>
        <fullName evidence="2">Uncharacterized protein</fullName>
    </submittedName>
</protein>
<feature type="transmembrane region" description="Helical" evidence="1">
    <location>
        <begin position="12"/>
        <end position="29"/>
    </location>
</feature>
<keyword evidence="1" id="KW-1133">Transmembrane helix</keyword>
<evidence type="ECO:0000313" key="2">
    <source>
        <dbReference type="EMBL" id="RIB17412.1"/>
    </source>
</evidence>
<keyword evidence="1" id="KW-0472">Membrane</keyword>
<gene>
    <name evidence="2" type="ORF">C2G38_2088323</name>
</gene>
<comment type="caution">
    <text evidence="2">The sequence shown here is derived from an EMBL/GenBank/DDBJ whole genome shotgun (WGS) entry which is preliminary data.</text>
</comment>